<dbReference type="InterPro" id="IPR025992">
    <property type="entry name" value="Haem-bd"/>
</dbReference>
<dbReference type="Pfam" id="PF03150">
    <property type="entry name" value="CCP_MauG"/>
    <property type="match status" value="1"/>
</dbReference>
<keyword evidence="5 6" id="KW-0408">Iron</keyword>
<feature type="domain" description="Cytochrome c" evidence="7">
    <location>
        <begin position="340"/>
        <end position="461"/>
    </location>
</feature>
<dbReference type="GO" id="GO:0030313">
    <property type="term" value="C:cell envelope"/>
    <property type="evidence" value="ECO:0007669"/>
    <property type="project" value="UniProtKB-SubCell"/>
</dbReference>
<dbReference type="EMBL" id="BJMU01000001">
    <property type="protein sequence ID" value="GEB81998.1"/>
    <property type="molecule type" value="Genomic_DNA"/>
</dbReference>
<evidence type="ECO:0000313" key="8">
    <source>
        <dbReference type="EMBL" id="GEB81998.1"/>
    </source>
</evidence>
<feature type="domain" description="Cytochrome c" evidence="7">
    <location>
        <begin position="186"/>
        <end position="314"/>
    </location>
</feature>
<accession>A0A4Y3TJQ9</accession>
<evidence type="ECO:0000256" key="6">
    <source>
        <dbReference type="PROSITE-ProRule" id="PRU00433"/>
    </source>
</evidence>
<keyword evidence="4" id="KW-0560">Oxidoreductase</keyword>
<dbReference type="Proteomes" id="UP000317617">
    <property type="component" value="Unassembled WGS sequence"/>
</dbReference>
<dbReference type="InterPro" id="IPR036909">
    <property type="entry name" value="Cyt_c-like_dom_sf"/>
</dbReference>
<evidence type="ECO:0000256" key="1">
    <source>
        <dbReference type="ARBA" id="ARBA00004196"/>
    </source>
</evidence>
<dbReference type="InterPro" id="IPR051395">
    <property type="entry name" value="Cytochrome_c_Peroxidase/MauG"/>
</dbReference>
<dbReference type="PANTHER" id="PTHR30600:SF7">
    <property type="entry name" value="CYTOCHROME C PEROXIDASE-RELATED"/>
    <property type="match status" value="1"/>
</dbReference>
<dbReference type="Gene3D" id="1.10.760.10">
    <property type="entry name" value="Cytochrome c-like domain"/>
    <property type="match status" value="2"/>
</dbReference>
<name>A0A4Y3TJQ9_9PROT</name>
<dbReference type="GO" id="GO:0009055">
    <property type="term" value="F:electron transfer activity"/>
    <property type="evidence" value="ECO:0007669"/>
    <property type="project" value="InterPro"/>
</dbReference>
<dbReference type="PROSITE" id="PS51007">
    <property type="entry name" value="CYTC"/>
    <property type="match status" value="2"/>
</dbReference>
<keyword evidence="2 6" id="KW-0349">Heme</keyword>
<dbReference type="InterPro" id="IPR009056">
    <property type="entry name" value="Cyt_c-like_dom"/>
</dbReference>
<reference evidence="8 9" key="1">
    <citation type="submission" date="2019-06" db="EMBL/GenBank/DDBJ databases">
        <title>Whole genome shotgun sequence of Acetobacter orleanensis NBRC 13752.</title>
        <authorList>
            <person name="Hosoyama A."/>
            <person name="Uohara A."/>
            <person name="Ohji S."/>
            <person name="Ichikawa N."/>
        </authorList>
    </citation>
    <scope>NUCLEOTIDE SEQUENCE [LARGE SCALE GENOMIC DNA]</scope>
    <source>
        <strain evidence="8 9">NBRC 13752</strain>
    </source>
</reference>
<evidence type="ECO:0000313" key="9">
    <source>
        <dbReference type="Proteomes" id="UP000317617"/>
    </source>
</evidence>
<dbReference type="PANTHER" id="PTHR30600">
    <property type="entry name" value="CYTOCHROME C PEROXIDASE-RELATED"/>
    <property type="match status" value="1"/>
</dbReference>
<organism evidence="8 9">
    <name type="scientific">Acetobacter orleanensis</name>
    <dbReference type="NCBI Taxonomy" id="104099"/>
    <lineage>
        <taxon>Bacteria</taxon>
        <taxon>Pseudomonadati</taxon>
        <taxon>Pseudomonadota</taxon>
        <taxon>Alphaproteobacteria</taxon>
        <taxon>Acetobacterales</taxon>
        <taxon>Acetobacteraceae</taxon>
        <taxon>Acetobacter</taxon>
    </lineage>
</organism>
<dbReference type="InterPro" id="IPR004852">
    <property type="entry name" value="Di-haem_cyt_c_peroxidsae"/>
</dbReference>
<keyword evidence="3 6" id="KW-0479">Metal-binding</keyword>
<dbReference type="GO" id="GO:0020037">
    <property type="term" value="F:heme binding"/>
    <property type="evidence" value="ECO:0007669"/>
    <property type="project" value="InterPro"/>
</dbReference>
<protein>
    <submittedName>
        <fullName evidence="8">Cytochrome-c peroxidase</fullName>
    </submittedName>
</protein>
<evidence type="ECO:0000256" key="2">
    <source>
        <dbReference type="ARBA" id="ARBA00022617"/>
    </source>
</evidence>
<dbReference type="SMART" id="SM01235">
    <property type="entry name" value="Haem_bd"/>
    <property type="match status" value="1"/>
</dbReference>
<comment type="subcellular location">
    <subcellularLocation>
        <location evidence="1">Cell envelope</location>
    </subcellularLocation>
</comment>
<dbReference type="Pfam" id="PF14376">
    <property type="entry name" value="Haem_bd"/>
    <property type="match status" value="1"/>
</dbReference>
<sequence length="479" mass="52104">MVLRRLIASLVGVGVLAYGGTIAFLTHFDHVTAPELPAASPTLKDPVALAAFNALRESRCDYCHATGRDLPFYFKLPLANQLMEKDLHEGLRHFRIEPVLEAFKNGTAPTEEQLSRIEEVITQNRMPPTLYLLMHWHAHLSDGERQALLKWVEDTRRKYYGDTGAASQFTGEPVRPVPASVPVDAAKVALGRKLFFDKTLSGDGTQSCASCHDLNHGGVDHLVTATGIGGQKGPINVPTVYDAYFKIAQFWNGRAADLAAQAAGPVMNPVEMGSHDWSVVAQKLAANPDYAPLFHSAFGQDAAMDQNTITTAIAEFEKTLVTPDSPFDEYLKGNASAISEQAKRGYDKFKSIGCSGCHSGIAVGGGAYEAMGLEGDYFKDRGGKLTAADEGRYDVTHKDEDMSRFVVPTLRNIDQTAPYFHDGSVKTLDEAVRKMAKYQTPDAAISDQDVSDIVVFLKTLTGKYEGRSLADMGQPANAQ</sequence>
<dbReference type="GO" id="GO:0004130">
    <property type="term" value="F:cytochrome-c peroxidase activity"/>
    <property type="evidence" value="ECO:0007669"/>
    <property type="project" value="TreeGrafter"/>
</dbReference>
<evidence type="ECO:0000256" key="5">
    <source>
        <dbReference type="ARBA" id="ARBA00023004"/>
    </source>
</evidence>
<dbReference type="AlphaFoldDB" id="A0A4Y3TJQ9"/>
<keyword evidence="9" id="KW-1185">Reference proteome</keyword>
<dbReference type="GO" id="GO:0046872">
    <property type="term" value="F:metal ion binding"/>
    <property type="evidence" value="ECO:0007669"/>
    <property type="project" value="UniProtKB-KW"/>
</dbReference>
<evidence type="ECO:0000259" key="7">
    <source>
        <dbReference type="PROSITE" id="PS51007"/>
    </source>
</evidence>
<evidence type="ECO:0000256" key="3">
    <source>
        <dbReference type="ARBA" id="ARBA00022723"/>
    </source>
</evidence>
<dbReference type="STRING" id="104099.AD949_08630"/>
<gene>
    <name evidence="8" type="primary">yhjA</name>
    <name evidence="8" type="ORF">AOR01nite_04750</name>
</gene>
<evidence type="ECO:0000256" key="4">
    <source>
        <dbReference type="ARBA" id="ARBA00023002"/>
    </source>
</evidence>
<comment type="caution">
    <text evidence="8">The sequence shown here is derived from an EMBL/GenBank/DDBJ whole genome shotgun (WGS) entry which is preliminary data.</text>
</comment>
<keyword evidence="8" id="KW-0575">Peroxidase</keyword>
<dbReference type="SUPFAM" id="SSF46626">
    <property type="entry name" value="Cytochrome c"/>
    <property type="match status" value="2"/>
</dbReference>
<proteinExistence type="predicted"/>